<evidence type="ECO:0000313" key="4">
    <source>
        <dbReference type="Proteomes" id="UP001152797"/>
    </source>
</evidence>
<gene>
    <name evidence="1" type="ORF">C1SCF055_LOCUS35818</name>
</gene>
<keyword evidence="4" id="KW-1185">Reference proteome</keyword>
<dbReference type="Gene3D" id="3.90.550.10">
    <property type="entry name" value="Spore Coat Polysaccharide Biosynthesis Protein SpsA, Chain A"/>
    <property type="match status" value="1"/>
</dbReference>
<reference evidence="2" key="2">
    <citation type="submission" date="2024-04" db="EMBL/GenBank/DDBJ databases">
        <authorList>
            <person name="Chen Y."/>
            <person name="Shah S."/>
            <person name="Dougan E. K."/>
            <person name="Thang M."/>
            <person name="Chan C."/>
        </authorList>
    </citation>
    <scope>NUCLEOTIDE SEQUENCE [LARGE SCALE GENOMIC DNA]</scope>
</reference>
<evidence type="ECO:0000313" key="1">
    <source>
        <dbReference type="EMBL" id="CAI4010554.1"/>
    </source>
</evidence>
<reference evidence="1" key="1">
    <citation type="submission" date="2022-10" db="EMBL/GenBank/DDBJ databases">
        <authorList>
            <person name="Chen Y."/>
            <person name="Dougan E. K."/>
            <person name="Chan C."/>
            <person name="Rhodes N."/>
            <person name="Thang M."/>
        </authorList>
    </citation>
    <scope>NUCLEOTIDE SEQUENCE</scope>
</reference>
<dbReference type="AlphaFoldDB" id="A0A9P1DHM3"/>
<accession>A0A9P1DHM3</accession>
<dbReference type="Proteomes" id="UP001152797">
    <property type="component" value="Unassembled WGS sequence"/>
</dbReference>
<comment type="caution">
    <text evidence="1">The sequence shown here is derived from an EMBL/GenBank/DDBJ whole genome shotgun (WGS) entry which is preliminary data.</text>
</comment>
<dbReference type="EMBL" id="CAMXCT030004857">
    <property type="protein sequence ID" value="CAL4797866.1"/>
    <property type="molecule type" value="Genomic_DNA"/>
</dbReference>
<proteinExistence type="predicted"/>
<name>A0A9P1DHM3_9DINO</name>
<sequence length="520" mass="58018">MSHTSCLVGHICQLNYGWGGLVEHQTLGASQCSQHIYFSGSTDSLRIGQEVGFRLRQLAGMLEAVDLTPLRSQSPQAKSPLWHARFLQTQDGFPLSKLTSAIWQRQIRRLQRGILKFSNAAKAEQCKLVVEAERLLDELLGQPDLDGDSLCQLIRRCASWLHAPVFKALAGVDEASPPDGQQDSANLQCRIRQLLIRALNHVDLSDGPTFEAVEAALRYMAVFVQRLEENQLASKPLHPHAAAMRQWQRLHHLLPALVMPGNEAATLKRMEGMAASDQSPRRIEGYKKAFAGGVYEPSGKTRKLSTVCQDHERPPVQLKCSECSYIVTSNWYFQHPKTGIRSVLAPRDGHNRCQQKLKKRCYWQSLDGCHAMAGISSNMEFCKQHQRLLTQCAPCGGKKMCIHGRQKYHCKDCRGNGFCTHGRRKFKCRTCDHWSNGEMTGSLVTEAKTRLAASIGNEAACRLATAFISDFISMAAGIDWAYPVLATTEDGMEGFPLEAYPPGVLLVCWRCSGNIRKEAR</sequence>
<evidence type="ECO:0000313" key="3">
    <source>
        <dbReference type="EMBL" id="CAL4797866.1"/>
    </source>
</evidence>
<dbReference type="OrthoDB" id="200232at2759"/>
<dbReference type="EMBL" id="CAMXCT010004857">
    <property type="protein sequence ID" value="CAI4010554.1"/>
    <property type="molecule type" value="Genomic_DNA"/>
</dbReference>
<evidence type="ECO:0000313" key="2">
    <source>
        <dbReference type="EMBL" id="CAL1163929.1"/>
    </source>
</evidence>
<dbReference type="InterPro" id="IPR029044">
    <property type="entry name" value="Nucleotide-diphossugar_trans"/>
</dbReference>
<protein>
    <submittedName>
        <fullName evidence="3">Glycosyltransferase</fullName>
    </submittedName>
</protein>
<organism evidence="1">
    <name type="scientific">Cladocopium goreaui</name>
    <dbReference type="NCBI Taxonomy" id="2562237"/>
    <lineage>
        <taxon>Eukaryota</taxon>
        <taxon>Sar</taxon>
        <taxon>Alveolata</taxon>
        <taxon>Dinophyceae</taxon>
        <taxon>Suessiales</taxon>
        <taxon>Symbiodiniaceae</taxon>
        <taxon>Cladocopium</taxon>
    </lineage>
</organism>
<dbReference type="EMBL" id="CAMXCT020004857">
    <property type="protein sequence ID" value="CAL1163929.1"/>
    <property type="molecule type" value="Genomic_DNA"/>
</dbReference>